<feature type="transmembrane region" description="Helical" evidence="4">
    <location>
        <begin position="149"/>
        <end position="171"/>
    </location>
</feature>
<feature type="transmembrane region" description="Helical" evidence="4">
    <location>
        <begin position="44"/>
        <end position="63"/>
    </location>
</feature>
<dbReference type="GO" id="GO:0003700">
    <property type="term" value="F:DNA-binding transcription factor activity"/>
    <property type="evidence" value="ECO:0007669"/>
    <property type="project" value="InterPro"/>
</dbReference>
<protein>
    <recommendedName>
        <fullName evidence="5">HTH araC/xylS-type domain-containing protein</fullName>
    </recommendedName>
</protein>
<feature type="transmembrane region" description="Helical" evidence="4">
    <location>
        <begin position="112"/>
        <end position="137"/>
    </location>
</feature>
<dbReference type="PANTHER" id="PTHR43280:SF29">
    <property type="entry name" value="ARAC-FAMILY TRANSCRIPTIONAL REGULATOR"/>
    <property type="match status" value="1"/>
</dbReference>
<feature type="transmembrane region" description="Helical" evidence="4">
    <location>
        <begin position="183"/>
        <end position="204"/>
    </location>
</feature>
<dbReference type="EMBL" id="MDGQ01000004">
    <property type="protein sequence ID" value="OEK05767.1"/>
    <property type="molecule type" value="Genomic_DNA"/>
</dbReference>
<sequence>MSIVLIKKYRREHGFLLSLLLLISVGLVLRLGYSPAFYSEWVKWLLLSDVTILLFGPIFYGFVRSALKLRIDHRYYWLHFLPAVLFLIRYSLKVLPFTAAEVIELEGSGVNNSFYTLFYVVSILSSVAYLVFAFKAWMNRSAKKDSYGILKTVLVFNAIIIFCWLATFLVATFWPEYYWITNYGYQIAFLLLSSGAIAISYQALTSTTVFSKPLLETKYSKSSLTDVELNKWSYKLESAMKEEAFFLDSTLTLEKLGKEVNLNKTQLSEVINRAFNKGFAEWVNEYRINEFIRRVESDDFGHLTFIGIATEVGFNTKANFNKAFKKSKGQTPSQYFASNMGATNALLSK</sequence>
<dbReference type="SMART" id="SM00342">
    <property type="entry name" value="HTH_ARAC"/>
    <property type="match status" value="1"/>
</dbReference>
<keyword evidence="7" id="KW-1185">Reference proteome</keyword>
<evidence type="ECO:0000256" key="2">
    <source>
        <dbReference type="ARBA" id="ARBA00023125"/>
    </source>
</evidence>
<evidence type="ECO:0000259" key="5">
    <source>
        <dbReference type="PROSITE" id="PS01124"/>
    </source>
</evidence>
<keyword evidence="4" id="KW-0472">Membrane</keyword>
<dbReference type="Gene3D" id="1.10.10.60">
    <property type="entry name" value="Homeodomain-like"/>
    <property type="match status" value="2"/>
</dbReference>
<dbReference type="STRING" id="1563681.BFP71_06500"/>
<gene>
    <name evidence="6" type="ORF">BFP71_06500</name>
</gene>
<dbReference type="GO" id="GO:0043565">
    <property type="term" value="F:sequence-specific DNA binding"/>
    <property type="evidence" value="ECO:0007669"/>
    <property type="project" value="InterPro"/>
</dbReference>
<comment type="caution">
    <text evidence="6">The sequence shown here is derived from an EMBL/GenBank/DDBJ whole genome shotgun (WGS) entry which is preliminary data.</text>
</comment>
<keyword evidence="1" id="KW-0805">Transcription regulation</keyword>
<evidence type="ECO:0000256" key="3">
    <source>
        <dbReference type="ARBA" id="ARBA00023163"/>
    </source>
</evidence>
<dbReference type="InterPro" id="IPR018060">
    <property type="entry name" value="HTH_AraC"/>
</dbReference>
<reference evidence="6 7" key="1">
    <citation type="submission" date="2016-08" db="EMBL/GenBank/DDBJ databases">
        <title>Draft genome of Fabibacter sp. strain SK-8.</title>
        <authorList>
            <person name="Wong S.-K."/>
            <person name="Hamasaki K."/>
            <person name="Yoshizawa S."/>
        </authorList>
    </citation>
    <scope>NUCLEOTIDE SEQUENCE [LARGE SCALE GENOMIC DNA]</scope>
    <source>
        <strain evidence="6 7">SK-8</strain>
    </source>
</reference>
<evidence type="ECO:0000313" key="7">
    <source>
        <dbReference type="Proteomes" id="UP000095552"/>
    </source>
</evidence>
<dbReference type="Pfam" id="PF12833">
    <property type="entry name" value="HTH_18"/>
    <property type="match status" value="1"/>
</dbReference>
<dbReference type="InterPro" id="IPR009057">
    <property type="entry name" value="Homeodomain-like_sf"/>
</dbReference>
<feature type="transmembrane region" description="Helical" evidence="4">
    <location>
        <begin position="75"/>
        <end position="92"/>
    </location>
</feature>
<keyword evidence="3" id="KW-0804">Transcription</keyword>
<keyword evidence="4" id="KW-1133">Transmembrane helix</keyword>
<name>A0A1E5T3B9_9BACT</name>
<accession>A0A1E5T3B9</accession>
<organism evidence="6 7">
    <name type="scientific">Roseivirga misakiensis</name>
    <dbReference type="NCBI Taxonomy" id="1563681"/>
    <lineage>
        <taxon>Bacteria</taxon>
        <taxon>Pseudomonadati</taxon>
        <taxon>Bacteroidota</taxon>
        <taxon>Cytophagia</taxon>
        <taxon>Cytophagales</taxon>
        <taxon>Roseivirgaceae</taxon>
        <taxon>Roseivirga</taxon>
    </lineage>
</organism>
<dbReference type="AlphaFoldDB" id="A0A1E5T3B9"/>
<dbReference type="PROSITE" id="PS01124">
    <property type="entry name" value="HTH_ARAC_FAMILY_2"/>
    <property type="match status" value="1"/>
</dbReference>
<keyword evidence="4" id="KW-0812">Transmembrane</keyword>
<proteinExistence type="predicted"/>
<keyword evidence="2" id="KW-0238">DNA-binding</keyword>
<dbReference type="SUPFAM" id="SSF46689">
    <property type="entry name" value="Homeodomain-like"/>
    <property type="match status" value="1"/>
</dbReference>
<feature type="domain" description="HTH araC/xylS-type" evidence="5">
    <location>
        <begin position="230"/>
        <end position="338"/>
    </location>
</feature>
<feature type="transmembrane region" description="Helical" evidence="4">
    <location>
        <begin position="12"/>
        <end position="32"/>
    </location>
</feature>
<dbReference type="Proteomes" id="UP000095552">
    <property type="component" value="Unassembled WGS sequence"/>
</dbReference>
<evidence type="ECO:0000256" key="4">
    <source>
        <dbReference type="SAM" id="Phobius"/>
    </source>
</evidence>
<evidence type="ECO:0000256" key="1">
    <source>
        <dbReference type="ARBA" id="ARBA00023015"/>
    </source>
</evidence>
<dbReference type="PANTHER" id="PTHR43280">
    <property type="entry name" value="ARAC-FAMILY TRANSCRIPTIONAL REGULATOR"/>
    <property type="match status" value="1"/>
</dbReference>
<evidence type="ECO:0000313" key="6">
    <source>
        <dbReference type="EMBL" id="OEK05767.1"/>
    </source>
</evidence>